<keyword evidence="3" id="KW-1185">Reference proteome</keyword>
<feature type="region of interest" description="Disordered" evidence="1">
    <location>
        <begin position="78"/>
        <end position="98"/>
    </location>
</feature>
<dbReference type="EMBL" id="JAACXV010013735">
    <property type="protein sequence ID" value="KAF7272614.1"/>
    <property type="molecule type" value="Genomic_DNA"/>
</dbReference>
<dbReference type="Proteomes" id="UP000625711">
    <property type="component" value="Unassembled WGS sequence"/>
</dbReference>
<evidence type="ECO:0000256" key="1">
    <source>
        <dbReference type="SAM" id="MobiDB-lite"/>
    </source>
</evidence>
<feature type="region of interest" description="Disordered" evidence="1">
    <location>
        <begin position="1"/>
        <end position="38"/>
    </location>
</feature>
<sequence length="119" mass="13623">MFVRSRPRSETKIISGRRMTEESRESPRHPGEINVQPCGKYSGRSVGIEPIFRLGIERFQRGEPDGWGTWEARGMVSVQQRSGHESDQVALRPRKGARHYGKAWSPRQLFVTTMVNKSI</sequence>
<dbReference type="AlphaFoldDB" id="A0A834I460"/>
<organism evidence="2 3">
    <name type="scientific">Rhynchophorus ferrugineus</name>
    <name type="common">Red palm weevil</name>
    <name type="synonym">Curculio ferrugineus</name>
    <dbReference type="NCBI Taxonomy" id="354439"/>
    <lineage>
        <taxon>Eukaryota</taxon>
        <taxon>Metazoa</taxon>
        <taxon>Ecdysozoa</taxon>
        <taxon>Arthropoda</taxon>
        <taxon>Hexapoda</taxon>
        <taxon>Insecta</taxon>
        <taxon>Pterygota</taxon>
        <taxon>Neoptera</taxon>
        <taxon>Endopterygota</taxon>
        <taxon>Coleoptera</taxon>
        <taxon>Polyphaga</taxon>
        <taxon>Cucujiformia</taxon>
        <taxon>Curculionidae</taxon>
        <taxon>Dryophthorinae</taxon>
        <taxon>Rhynchophorus</taxon>
    </lineage>
</organism>
<gene>
    <name evidence="2" type="ORF">GWI33_014626</name>
</gene>
<evidence type="ECO:0000313" key="3">
    <source>
        <dbReference type="Proteomes" id="UP000625711"/>
    </source>
</evidence>
<proteinExistence type="predicted"/>
<reference evidence="2" key="1">
    <citation type="submission" date="2020-08" db="EMBL/GenBank/DDBJ databases">
        <title>Genome sequencing and assembly of the red palm weevil Rhynchophorus ferrugineus.</title>
        <authorList>
            <person name="Dias G.B."/>
            <person name="Bergman C.M."/>
            <person name="Manee M."/>
        </authorList>
    </citation>
    <scope>NUCLEOTIDE SEQUENCE</scope>
    <source>
        <strain evidence="2">AA-2017</strain>
        <tissue evidence="2">Whole larva</tissue>
    </source>
</reference>
<accession>A0A834I460</accession>
<name>A0A834I460_RHYFE</name>
<feature type="compositionally biased region" description="Basic and acidic residues" evidence="1">
    <location>
        <begin position="18"/>
        <end position="31"/>
    </location>
</feature>
<evidence type="ECO:0000313" key="2">
    <source>
        <dbReference type="EMBL" id="KAF7272614.1"/>
    </source>
</evidence>
<protein>
    <submittedName>
        <fullName evidence="2">Uncharacterized protein</fullName>
    </submittedName>
</protein>
<comment type="caution">
    <text evidence="2">The sequence shown here is derived from an EMBL/GenBank/DDBJ whole genome shotgun (WGS) entry which is preliminary data.</text>
</comment>